<name>A0A380WMR9_AMIAI</name>
<dbReference type="EMBL" id="UFSM01000001">
    <property type="protein sequence ID" value="SUU90227.1"/>
    <property type="molecule type" value="Genomic_DNA"/>
</dbReference>
<sequence>MAGDDASTLCNIYLFGALAVTDAAGASCTPKAQKSRALMAMLALAPRGARSRIWLRDKLWSDRGEEQAAASLRQALVDVRKSLGPIADSIIISDNHTISLDLNRVSVDALQLLDLSRQSVPSEVELESWPELLEGLDIGDPEFEEWLMLERQVWQGRLENALGQRDVSPKDRRSNGLIPVQGQKPGPNSSDGGNRKSLPLNAARTGWSVALLPPAISGDAFEAESLPDMFAELLVRSLLEGGELTVSDLSRPDLSAAQEPDATFGSVALAIQVRYRFSAHQAYVSVSVHRTADRSLLWMGGATLERRAVEAGETSAAHQLINEAMDELRKYFIARSEQTDDAIEAESLYAAVNAMFRLSRNDLVMSEASLRRIIAQRPSSQAYAWLAFLMTFQVGQRFSDSAVAIEQAQHYARKALELDSSNSVTLALVGHVHSFLFGEYDYASGLFERAIRANPTQVLGWDLYSMLHAYAGQPGKGLSLANWARHLGAYSPYRYYFDTSRLINATLAGNHRVAIEAGEQALRERPDFNSLLRYLVASHAQLGDIRAARSLLDRLNVVEPNFSISSLIDARYPIMRTEGGANLISGLIKAGVKKT</sequence>
<dbReference type="AlphaFoldDB" id="A0A380WMR9"/>
<dbReference type="InterPro" id="IPR011990">
    <property type="entry name" value="TPR-like_helical_dom_sf"/>
</dbReference>
<evidence type="ECO:0000313" key="3">
    <source>
        <dbReference type="Proteomes" id="UP000254701"/>
    </source>
</evidence>
<dbReference type="SUPFAM" id="SSF46894">
    <property type="entry name" value="C-terminal effector domain of the bipartite response regulators"/>
    <property type="match status" value="1"/>
</dbReference>
<dbReference type="InterPro" id="IPR036388">
    <property type="entry name" value="WH-like_DNA-bd_sf"/>
</dbReference>
<proteinExistence type="predicted"/>
<feature type="region of interest" description="Disordered" evidence="1">
    <location>
        <begin position="164"/>
        <end position="198"/>
    </location>
</feature>
<evidence type="ECO:0000313" key="2">
    <source>
        <dbReference type="EMBL" id="SUU90227.1"/>
    </source>
</evidence>
<dbReference type="Gene3D" id="1.25.40.10">
    <property type="entry name" value="Tetratricopeptide repeat domain"/>
    <property type="match status" value="1"/>
</dbReference>
<dbReference type="PANTHER" id="PTHR35807">
    <property type="entry name" value="TRANSCRIPTIONAL REGULATOR REDD-RELATED"/>
    <property type="match status" value="1"/>
</dbReference>
<dbReference type="GO" id="GO:0003677">
    <property type="term" value="F:DNA binding"/>
    <property type="evidence" value="ECO:0007669"/>
    <property type="project" value="UniProtKB-KW"/>
</dbReference>
<dbReference type="InterPro" id="IPR051677">
    <property type="entry name" value="AfsR-DnrI-RedD_regulator"/>
</dbReference>
<dbReference type="SUPFAM" id="SSF48452">
    <property type="entry name" value="TPR-like"/>
    <property type="match status" value="1"/>
</dbReference>
<gene>
    <name evidence="2" type="ORF">NCTC10684_03480</name>
</gene>
<protein>
    <submittedName>
        <fullName evidence="2">DNA-binding transcriptional activator of the SARP family</fullName>
    </submittedName>
</protein>
<accession>A0A380WMR9</accession>
<organism evidence="2 3">
    <name type="scientific">Aminobacter aminovorans</name>
    <name type="common">Chelatobacter heintzii</name>
    <dbReference type="NCBI Taxonomy" id="83263"/>
    <lineage>
        <taxon>Bacteria</taxon>
        <taxon>Pseudomonadati</taxon>
        <taxon>Pseudomonadota</taxon>
        <taxon>Alphaproteobacteria</taxon>
        <taxon>Hyphomicrobiales</taxon>
        <taxon>Phyllobacteriaceae</taxon>
        <taxon>Aminobacter</taxon>
    </lineage>
</organism>
<dbReference type="OrthoDB" id="9807521at2"/>
<dbReference type="RefSeq" id="WP_115732258.1">
    <property type="nucleotide sequence ID" value="NZ_BAAAVY010000002.1"/>
</dbReference>
<reference evidence="2 3" key="1">
    <citation type="submission" date="2018-06" db="EMBL/GenBank/DDBJ databases">
        <authorList>
            <consortium name="Pathogen Informatics"/>
            <person name="Doyle S."/>
        </authorList>
    </citation>
    <scope>NUCLEOTIDE SEQUENCE [LARGE SCALE GENOMIC DNA]</scope>
    <source>
        <strain evidence="2 3">NCTC10684</strain>
    </source>
</reference>
<dbReference type="Gene3D" id="1.10.10.10">
    <property type="entry name" value="Winged helix-like DNA-binding domain superfamily/Winged helix DNA-binding domain"/>
    <property type="match status" value="1"/>
</dbReference>
<dbReference type="InterPro" id="IPR016032">
    <property type="entry name" value="Sig_transdc_resp-reg_C-effctor"/>
</dbReference>
<evidence type="ECO:0000256" key="1">
    <source>
        <dbReference type="SAM" id="MobiDB-lite"/>
    </source>
</evidence>
<dbReference type="Proteomes" id="UP000254701">
    <property type="component" value="Unassembled WGS sequence"/>
</dbReference>
<keyword evidence="2" id="KW-0238">DNA-binding</keyword>
<dbReference type="GO" id="GO:0006355">
    <property type="term" value="P:regulation of DNA-templated transcription"/>
    <property type="evidence" value="ECO:0007669"/>
    <property type="project" value="InterPro"/>
</dbReference>